<dbReference type="OrthoDB" id="2012063at2759"/>
<comment type="caution">
    <text evidence="2">The sequence shown here is derived from an EMBL/GenBank/DDBJ whole genome shotgun (WGS) entry which is preliminary data.</text>
</comment>
<keyword evidence="3" id="KW-1185">Reference proteome</keyword>
<organism evidence="2 3">
    <name type="scientific">Colocasia esculenta</name>
    <name type="common">Wild taro</name>
    <name type="synonym">Arum esculentum</name>
    <dbReference type="NCBI Taxonomy" id="4460"/>
    <lineage>
        <taxon>Eukaryota</taxon>
        <taxon>Viridiplantae</taxon>
        <taxon>Streptophyta</taxon>
        <taxon>Embryophyta</taxon>
        <taxon>Tracheophyta</taxon>
        <taxon>Spermatophyta</taxon>
        <taxon>Magnoliopsida</taxon>
        <taxon>Liliopsida</taxon>
        <taxon>Araceae</taxon>
        <taxon>Aroideae</taxon>
        <taxon>Colocasieae</taxon>
        <taxon>Colocasia</taxon>
    </lineage>
</organism>
<dbReference type="EMBL" id="NMUH01003888">
    <property type="protein sequence ID" value="MQM07492.1"/>
    <property type="molecule type" value="Genomic_DNA"/>
</dbReference>
<sequence>MKSGSRGYAALLALFFVGIALENMGAVSAAGGSPPAKRMSCPRWSPCFYRNTRCPAECPSTHPWNPRAKFCYLDCYSPKCEAVCKKIIPDCNNKGSGCYDPRFIGGDGVVFYFHGRKDQHFTLVSEPRFQINARFIGLRPEGRARDFTWIQALGIMSGSHRFTVDAARAEQWDDAVDHLQFSYDGEPLEIPQGHRSSWTSPDGDLTVERTGRSNSITIKLEEMAEASINVVPVTEEDDRIHKYQIPSDDCFAHLEVQFRFHGLSSEVEGILGRTYQPDYVNPAKRGVAMPVLGGEDKYWTSTLLSPQCNACVFTPAGTEASNILQVAEN</sequence>
<dbReference type="AlphaFoldDB" id="A0A843WBL4"/>
<dbReference type="PANTHER" id="PTHR31656">
    <property type="entry name" value="ROOT CAP DOMAIN-CONTAINING PROTEIN"/>
    <property type="match status" value="1"/>
</dbReference>
<protein>
    <submittedName>
        <fullName evidence="2">Uncharacterized protein</fullName>
    </submittedName>
</protein>
<evidence type="ECO:0000313" key="2">
    <source>
        <dbReference type="EMBL" id="MQM07492.1"/>
    </source>
</evidence>
<accession>A0A843WBL4</accession>
<dbReference type="InterPro" id="IPR009646">
    <property type="entry name" value="Root_cap"/>
</dbReference>
<name>A0A843WBL4_COLES</name>
<feature type="signal peptide" evidence="1">
    <location>
        <begin position="1"/>
        <end position="29"/>
    </location>
</feature>
<gene>
    <name evidence="2" type="ORF">Taro_040330</name>
</gene>
<keyword evidence="1" id="KW-0732">Signal</keyword>
<proteinExistence type="predicted"/>
<feature type="chain" id="PRO_5032908968" evidence="1">
    <location>
        <begin position="30"/>
        <end position="329"/>
    </location>
</feature>
<evidence type="ECO:0000313" key="3">
    <source>
        <dbReference type="Proteomes" id="UP000652761"/>
    </source>
</evidence>
<dbReference type="Proteomes" id="UP000652761">
    <property type="component" value="Unassembled WGS sequence"/>
</dbReference>
<dbReference type="Pfam" id="PF06830">
    <property type="entry name" value="Root_cap"/>
    <property type="match status" value="1"/>
</dbReference>
<reference evidence="2" key="1">
    <citation type="submission" date="2017-07" db="EMBL/GenBank/DDBJ databases">
        <title>Taro Niue Genome Assembly and Annotation.</title>
        <authorList>
            <person name="Atibalentja N."/>
            <person name="Keating K."/>
            <person name="Fields C.J."/>
        </authorList>
    </citation>
    <scope>NUCLEOTIDE SEQUENCE</scope>
    <source>
        <strain evidence="2">Niue_2</strain>
        <tissue evidence="2">Leaf</tissue>
    </source>
</reference>
<evidence type="ECO:0000256" key="1">
    <source>
        <dbReference type="SAM" id="SignalP"/>
    </source>
</evidence>